<proteinExistence type="inferred from homology"/>
<keyword evidence="4" id="KW-0186">Copper</keyword>
<dbReference type="Pfam" id="PF04145">
    <property type="entry name" value="Ctr"/>
    <property type="match status" value="1"/>
</dbReference>
<name>A0A9W3BCM2_BIOGL</name>
<reference evidence="6 7" key="1">
    <citation type="submission" date="2025-04" db="UniProtKB">
        <authorList>
            <consortium name="RefSeq"/>
        </authorList>
    </citation>
    <scope>IDENTIFICATION</scope>
</reference>
<accession>A0A9W3BCM2</accession>
<dbReference type="PANTHER" id="PTHR12483">
    <property type="entry name" value="SOLUTE CARRIER FAMILY 31 COPPER TRANSPORTERS"/>
    <property type="match status" value="1"/>
</dbReference>
<gene>
    <name evidence="6 7 8" type="primary">LOC106079060</name>
</gene>
<feature type="transmembrane region" description="Helical" evidence="4">
    <location>
        <begin position="20"/>
        <end position="42"/>
    </location>
</feature>
<dbReference type="AlphaFoldDB" id="A0A9W3BCM2"/>
<keyword evidence="4" id="KW-0813">Transport</keyword>
<protein>
    <recommendedName>
        <fullName evidence="4">Copper transport protein</fullName>
    </recommendedName>
</protein>
<dbReference type="Proteomes" id="UP001165740">
    <property type="component" value="Chromosome 9"/>
</dbReference>
<sequence>MMGRHFDTTVSLHNILFQNWSTTTTKGVVLASFLAFLFTFLFEGLKSLKSYVVLQRKQNPYANKELVARRRVQISDSQTDLLSSSLMNQLNRLRLTKWRRIMFTVESALNLVSFFYGYLLMLLVMTYSVWLVLAVLLGTGVGYFFFHPINEHLMMKLSPRPTSFYSSDTNSVLVSQHGGVFPFNRTEHTNTQDYSSQL</sequence>
<comment type="similarity">
    <text evidence="4">Belongs to the copper transporter (Ctr) (TC 1.A.56) family. SLC31A subfamily.</text>
</comment>
<evidence type="ECO:0000313" key="5">
    <source>
        <dbReference type="Proteomes" id="UP001165740"/>
    </source>
</evidence>
<keyword evidence="1 4" id="KW-0812">Transmembrane</keyword>
<comment type="subcellular location">
    <subcellularLocation>
        <location evidence="4">Membrane</location>
        <topology evidence="4">Multi-pass membrane protein</topology>
    </subcellularLocation>
</comment>
<keyword evidence="3 4" id="KW-0472">Membrane</keyword>
<evidence type="ECO:0000313" key="7">
    <source>
        <dbReference type="RefSeq" id="XP_055897293.1"/>
    </source>
</evidence>
<keyword evidence="5" id="KW-1185">Reference proteome</keyword>
<evidence type="ECO:0000313" key="8">
    <source>
        <dbReference type="RefSeq" id="XP_055897294.1"/>
    </source>
</evidence>
<feature type="transmembrane region" description="Helical" evidence="4">
    <location>
        <begin position="127"/>
        <end position="146"/>
    </location>
</feature>
<evidence type="ECO:0000256" key="2">
    <source>
        <dbReference type="ARBA" id="ARBA00022989"/>
    </source>
</evidence>
<evidence type="ECO:0000256" key="1">
    <source>
        <dbReference type="ARBA" id="ARBA00022692"/>
    </source>
</evidence>
<dbReference type="InterPro" id="IPR007274">
    <property type="entry name" value="Cop_transporter"/>
</dbReference>
<dbReference type="PANTHER" id="PTHR12483:SF115">
    <property type="entry name" value="COPPER TRANSPORT PROTEIN"/>
    <property type="match status" value="1"/>
</dbReference>
<dbReference type="GeneID" id="106079060"/>
<dbReference type="OMA" id="YYLAYPH"/>
<organism evidence="5 6">
    <name type="scientific">Biomphalaria glabrata</name>
    <name type="common">Bloodfluke planorb</name>
    <name type="synonym">Freshwater snail</name>
    <dbReference type="NCBI Taxonomy" id="6526"/>
    <lineage>
        <taxon>Eukaryota</taxon>
        <taxon>Metazoa</taxon>
        <taxon>Spiralia</taxon>
        <taxon>Lophotrochozoa</taxon>
        <taxon>Mollusca</taxon>
        <taxon>Gastropoda</taxon>
        <taxon>Heterobranchia</taxon>
        <taxon>Euthyneura</taxon>
        <taxon>Panpulmonata</taxon>
        <taxon>Hygrophila</taxon>
        <taxon>Lymnaeoidea</taxon>
        <taxon>Planorbidae</taxon>
        <taxon>Biomphalaria</taxon>
    </lineage>
</organism>
<evidence type="ECO:0000256" key="4">
    <source>
        <dbReference type="RuleBase" id="RU367022"/>
    </source>
</evidence>
<dbReference type="RefSeq" id="XP_055897292.1">
    <property type="nucleotide sequence ID" value="XM_056041317.1"/>
</dbReference>
<evidence type="ECO:0000313" key="6">
    <source>
        <dbReference type="RefSeq" id="XP_055897292.1"/>
    </source>
</evidence>
<feature type="transmembrane region" description="Helical" evidence="4">
    <location>
        <begin position="101"/>
        <end position="121"/>
    </location>
</feature>
<dbReference type="RefSeq" id="XP_055897293.1">
    <property type="nucleotide sequence ID" value="XM_056041318.1"/>
</dbReference>
<keyword evidence="4" id="KW-0406">Ion transport</keyword>
<keyword evidence="2 4" id="KW-1133">Transmembrane helix</keyword>
<dbReference type="OrthoDB" id="73901at2759"/>
<dbReference type="RefSeq" id="XP_055897294.1">
    <property type="nucleotide sequence ID" value="XM_056041319.1"/>
</dbReference>
<dbReference type="GO" id="GO:0005375">
    <property type="term" value="F:copper ion transmembrane transporter activity"/>
    <property type="evidence" value="ECO:0007669"/>
    <property type="project" value="UniProtKB-UniRule"/>
</dbReference>
<keyword evidence="4" id="KW-0187">Copper transport</keyword>
<evidence type="ECO:0000256" key="3">
    <source>
        <dbReference type="ARBA" id="ARBA00023136"/>
    </source>
</evidence>
<dbReference type="GO" id="GO:0016020">
    <property type="term" value="C:membrane"/>
    <property type="evidence" value="ECO:0007669"/>
    <property type="project" value="UniProtKB-SubCell"/>
</dbReference>